<dbReference type="Gene3D" id="1.10.1790.10">
    <property type="entry name" value="PRD domain"/>
    <property type="match status" value="2"/>
</dbReference>
<dbReference type="EMBL" id="LGTO01000005">
    <property type="protein sequence ID" value="KNE21363.1"/>
    <property type="molecule type" value="Genomic_DNA"/>
</dbReference>
<name>A0A0L0QT61_VIRPA</name>
<dbReference type="Proteomes" id="UP000036780">
    <property type="component" value="Unassembled WGS sequence"/>
</dbReference>
<dbReference type="SUPFAM" id="SSF63520">
    <property type="entry name" value="PTS-regulatory domain, PRD"/>
    <property type="match status" value="2"/>
</dbReference>
<protein>
    <submittedName>
        <fullName evidence="2">Levansucrase</fullName>
    </submittedName>
</protein>
<keyword evidence="1" id="KW-0677">Repeat</keyword>
<gene>
    <name evidence="2" type="ORF">AFK71_06750</name>
</gene>
<evidence type="ECO:0000256" key="1">
    <source>
        <dbReference type="ARBA" id="ARBA00022737"/>
    </source>
</evidence>
<sequence length="273" mass="31559">MRITKILNNNAVIVSDGKQEKIAIGAGVAFNKKKKDIVNPTKIEKLFVVKENEKLQELIMRIPEEHLLTSEEIIAYAEQQLGTKLNEHILLALTDHLSFAIERTKEGIHLQNKLLQEIKIMYREEFNIGLWAINHVKDKLHIELPIDEAAFIALHVHTMKIKGGDLHETVRQTAIVKDMIEAIQHDLDITFDENTLAFERLMTHLRFALNRVNHCETHSLDQEMLAMIKKKFKRSYRCSVNVAKKIAANHGIELPPEELGYITLHIERLKKYQ</sequence>
<dbReference type="InterPro" id="IPR036634">
    <property type="entry name" value="PRD_sf"/>
</dbReference>
<dbReference type="SUPFAM" id="SSF50151">
    <property type="entry name" value="SacY-like RNA-binding domain"/>
    <property type="match status" value="1"/>
</dbReference>
<keyword evidence="3" id="KW-1185">Reference proteome</keyword>
<dbReference type="Gene3D" id="2.30.24.10">
    <property type="entry name" value="CAT RNA-binding domain"/>
    <property type="match status" value="1"/>
</dbReference>
<evidence type="ECO:0000313" key="3">
    <source>
        <dbReference type="Proteomes" id="UP000036780"/>
    </source>
</evidence>
<dbReference type="GO" id="GO:0003723">
    <property type="term" value="F:RNA binding"/>
    <property type="evidence" value="ECO:0007669"/>
    <property type="project" value="InterPro"/>
</dbReference>
<dbReference type="InterPro" id="IPR036650">
    <property type="entry name" value="CAT_RNA-bd_dom_sf"/>
</dbReference>
<reference evidence="3" key="1">
    <citation type="submission" date="2015-07" db="EMBL/GenBank/DDBJ databases">
        <title>Fjat-10053 dsm26.</title>
        <authorList>
            <person name="Liu B."/>
            <person name="Wang J."/>
            <person name="Zhu Y."/>
            <person name="Liu G."/>
            <person name="Chen Q."/>
            <person name="Chen Z."/>
            <person name="Lan J."/>
            <person name="Che J."/>
            <person name="Ge C."/>
            <person name="Shi H."/>
            <person name="Pan Z."/>
            <person name="Liu X."/>
        </authorList>
    </citation>
    <scope>NUCLEOTIDE SEQUENCE [LARGE SCALE GENOMIC DNA]</scope>
    <source>
        <strain evidence="3">DSM 26</strain>
    </source>
</reference>
<dbReference type="AlphaFoldDB" id="A0A0L0QT61"/>
<dbReference type="PANTHER" id="PTHR30185:SF15">
    <property type="entry name" value="CRYPTIC BETA-GLUCOSIDE BGL OPERON ANTITERMINATOR"/>
    <property type="match status" value="1"/>
</dbReference>
<proteinExistence type="predicted"/>
<dbReference type="PROSITE" id="PS51372">
    <property type="entry name" value="PRD_2"/>
    <property type="match status" value="2"/>
</dbReference>
<comment type="caution">
    <text evidence="2">The sequence shown here is derived from an EMBL/GenBank/DDBJ whole genome shotgun (WGS) entry which is preliminary data.</text>
</comment>
<dbReference type="Pfam" id="PF00874">
    <property type="entry name" value="PRD"/>
    <property type="match status" value="2"/>
</dbReference>
<organism evidence="2 3">
    <name type="scientific">Virgibacillus pantothenticus</name>
    <dbReference type="NCBI Taxonomy" id="1473"/>
    <lineage>
        <taxon>Bacteria</taxon>
        <taxon>Bacillati</taxon>
        <taxon>Bacillota</taxon>
        <taxon>Bacilli</taxon>
        <taxon>Bacillales</taxon>
        <taxon>Bacillaceae</taxon>
        <taxon>Virgibacillus</taxon>
    </lineage>
</organism>
<dbReference type="InterPro" id="IPR011608">
    <property type="entry name" value="PRD"/>
</dbReference>
<dbReference type="RefSeq" id="WP_050350789.1">
    <property type="nucleotide sequence ID" value="NZ_BOSN01000004.1"/>
</dbReference>
<dbReference type="InterPro" id="IPR004341">
    <property type="entry name" value="CAT_RNA-bd_dom"/>
</dbReference>
<dbReference type="GeneID" id="66872900"/>
<dbReference type="InterPro" id="IPR050661">
    <property type="entry name" value="BglG_antiterminators"/>
</dbReference>
<dbReference type="GO" id="GO:0006355">
    <property type="term" value="P:regulation of DNA-templated transcription"/>
    <property type="evidence" value="ECO:0007669"/>
    <property type="project" value="InterPro"/>
</dbReference>
<evidence type="ECO:0000313" key="2">
    <source>
        <dbReference type="EMBL" id="KNE21363.1"/>
    </source>
</evidence>
<dbReference type="SMART" id="SM01061">
    <property type="entry name" value="CAT_RBD"/>
    <property type="match status" value="1"/>
</dbReference>
<dbReference type="Pfam" id="PF03123">
    <property type="entry name" value="CAT_RBD"/>
    <property type="match status" value="1"/>
</dbReference>
<dbReference type="PANTHER" id="PTHR30185">
    <property type="entry name" value="CRYPTIC BETA-GLUCOSIDE BGL OPERON ANTITERMINATOR"/>
    <property type="match status" value="1"/>
</dbReference>
<dbReference type="OrthoDB" id="9813552at2"/>
<dbReference type="PATRIC" id="fig|1473.5.peg.4359"/>
<accession>A0A0L0QT61</accession>